<keyword evidence="2" id="KW-1185">Reference proteome</keyword>
<evidence type="ECO:0000313" key="2">
    <source>
        <dbReference type="Proteomes" id="UP000575068"/>
    </source>
</evidence>
<dbReference type="Proteomes" id="UP000575068">
    <property type="component" value="Unassembled WGS sequence"/>
</dbReference>
<gene>
    <name evidence="1" type="ORF">HNQ99_002986</name>
</gene>
<evidence type="ECO:0000313" key="1">
    <source>
        <dbReference type="EMBL" id="MBB4642650.1"/>
    </source>
</evidence>
<name>A0A840HYK8_9SPHN</name>
<comment type="caution">
    <text evidence="1">The sequence shown here is derived from an EMBL/GenBank/DDBJ whole genome shotgun (WGS) entry which is preliminary data.</text>
</comment>
<sequence length="42" mass="4973">MREGNILQRSPPFDAYVSFLDWIQMIGSQLWKLIRTGEKIHP</sequence>
<organism evidence="1 2">
    <name type="scientific">Rhizorhapis suberifaciens</name>
    <name type="common">corky root of lettuce</name>
    <dbReference type="NCBI Taxonomy" id="13656"/>
    <lineage>
        <taxon>Bacteria</taxon>
        <taxon>Pseudomonadati</taxon>
        <taxon>Pseudomonadota</taxon>
        <taxon>Alphaproteobacteria</taxon>
        <taxon>Sphingomonadales</taxon>
        <taxon>Sphingomonadaceae</taxon>
        <taxon>Rhizorhapis</taxon>
    </lineage>
</organism>
<dbReference type="AlphaFoldDB" id="A0A840HYK8"/>
<reference evidence="1 2" key="1">
    <citation type="submission" date="2020-08" db="EMBL/GenBank/DDBJ databases">
        <title>Genomic Encyclopedia of Type Strains, Phase IV (KMG-IV): sequencing the most valuable type-strain genomes for metagenomic binning, comparative biology and taxonomic classification.</title>
        <authorList>
            <person name="Goeker M."/>
        </authorList>
    </citation>
    <scope>NUCLEOTIDE SEQUENCE [LARGE SCALE GENOMIC DNA]</scope>
    <source>
        <strain evidence="1 2">DSM 7465</strain>
    </source>
</reference>
<proteinExistence type="predicted"/>
<protein>
    <submittedName>
        <fullName evidence="1">Uncharacterized protein</fullName>
    </submittedName>
</protein>
<accession>A0A840HYK8</accession>
<dbReference type="EMBL" id="JACHOV010000012">
    <property type="protein sequence ID" value="MBB4642650.1"/>
    <property type="molecule type" value="Genomic_DNA"/>
</dbReference>